<evidence type="ECO:0000313" key="2">
    <source>
        <dbReference type="EMBL" id="CAI5795956.1"/>
    </source>
</evidence>
<organism evidence="2 3">
    <name type="scientific">Podarcis lilfordi</name>
    <name type="common">Lilford's wall lizard</name>
    <dbReference type="NCBI Taxonomy" id="74358"/>
    <lineage>
        <taxon>Eukaryota</taxon>
        <taxon>Metazoa</taxon>
        <taxon>Chordata</taxon>
        <taxon>Craniata</taxon>
        <taxon>Vertebrata</taxon>
        <taxon>Euteleostomi</taxon>
        <taxon>Lepidosauria</taxon>
        <taxon>Squamata</taxon>
        <taxon>Bifurcata</taxon>
        <taxon>Unidentata</taxon>
        <taxon>Episquamata</taxon>
        <taxon>Laterata</taxon>
        <taxon>Lacertibaenia</taxon>
        <taxon>Lacertidae</taxon>
        <taxon>Podarcis</taxon>
    </lineage>
</organism>
<accession>A0AA35PNX0</accession>
<evidence type="ECO:0000313" key="3">
    <source>
        <dbReference type="Proteomes" id="UP001178461"/>
    </source>
</evidence>
<dbReference type="Proteomes" id="UP001178461">
    <property type="component" value="Chromosome 17"/>
</dbReference>
<evidence type="ECO:0000256" key="1">
    <source>
        <dbReference type="SAM" id="MobiDB-lite"/>
    </source>
</evidence>
<gene>
    <name evidence="2" type="ORF">PODLI_1B019093</name>
</gene>
<keyword evidence="3" id="KW-1185">Reference proteome</keyword>
<reference evidence="2" key="1">
    <citation type="submission" date="2022-12" db="EMBL/GenBank/DDBJ databases">
        <authorList>
            <person name="Alioto T."/>
            <person name="Alioto T."/>
            <person name="Gomez Garrido J."/>
        </authorList>
    </citation>
    <scope>NUCLEOTIDE SEQUENCE</scope>
</reference>
<dbReference type="EMBL" id="OX395142">
    <property type="protein sequence ID" value="CAI5795956.1"/>
    <property type="molecule type" value="Genomic_DNA"/>
</dbReference>
<sequence>MRGSLQTREHLPSSGATAPDEFEFDTPDLQLCIRAMLTRLQLLKHVLQSMKPLQLLLSWPNKAPSPRKSGIDKSSR</sequence>
<proteinExistence type="predicted"/>
<feature type="region of interest" description="Disordered" evidence="1">
    <location>
        <begin position="1"/>
        <end position="22"/>
    </location>
</feature>
<name>A0AA35PNX0_9SAUR</name>
<dbReference type="AlphaFoldDB" id="A0AA35PNX0"/>
<protein>
    <submittedName>
        <fullName evidence="2">Uncharacterized protein</fullName>
    </submittedName>
</protein>